<dbReference type="Proteomes" id="UP000076842">
    <property type="component" value="Unassembled WGS sequence"/>
</dbReference>
<organism evidence="1 2">
    <name type="scientific">Calocera cornea HHB12733</name>
    <dbReference type="NCBI Taxonomy" id="1353952"/>
    <lineage>
        <taxon>Eukaryota</taxon>
        <taxon>Fungi</taxon>
        <taxon>Dikarya</taxon>
        <taxon>Basidiomycota</taxon>
        <taxon>Agaricomycotina</taxon>
        <taxon>Dacrymycetes</taxon>
        <taxon>Dacrymycetales</taxon>
        <taxon>Dacrymycetaceae</taxon>
        <taxon>Calocera</taxon>
    </lineage>
</organism>
<gene>
    <name evidence="1" type="ORF">CALCODRAFT_160423</name>
</gene>
<sequence>MEWEDAAIYQFMHCGCHLHYMASVLHGTQGALEHQWKEQMDWSSNLFWCDLQHPRVFLMDRFLFLSQSIPLVAFCRTDLLDNRNGALWRIELLRVSFGGLCLGLWCLALLRQNIEYPSCFGAQRRCCGSGTGRHWTPLRRGDRQDRDVLHGRSAVRCRVPSSEAPHRDVYHQLFRSYNGVASGYGGQSGACFDEEM</sequence>
<dbReference type="InParanoid" id="A0A165CKF6"/>
<evidence type="ECO:0000313" key="2">
    <source>
        <dbReference type="Proteomes" id="UP000076842"/>
    </source>
</evidence>
<name>A0A165CKF6_9BASI</name>
<proteinExistence type="predicted"/>
<dbReference type="EMBL" id="KV424133">
    <property type="protein sequence ID" value="KZT50958.1"/>
    <property type="molecule type" value="Genomic_DNA"/>
</dbReference>
<protein>
    <submittedName>
        <fullName evidence="1">Uncharacterized protein</fullName>
    </submittedName>
</protein>
<dbReference type="AlphaFoldDB" id="A0A165CKF6"/>
<reference evidence="1 2" key="1">
    <citation type="journal article" date="2016" name="Mol. Biol. Evol.">
        <title>Comparative Genomics of Early-Diverging Mushroom-Forming Fungi Provides Insights into the Origins of Lignocellulose Decay Capabilities.</title>
        <authorList>
            <person name="Nagy L.G."/>
            <person name="Riley R."/>
            <person name="Tritt A."/>
            <person name="Adam C."/>
            <person name="Daum C."/>
            <person name="Floudas D."/>
            <person name="Sun H."/>
            <person name="Yadav J.S."/>
            <person name="Pangilinan J."/>
            <person name="Larsson K.H."/>
            <person name="Matsuura K."/>
            <person name="Barry K."/>
            <person name="Labutti K."/>
            <person name="Kuo R."/>
            <person name="Ohm R.A."/>
            <person name="Bhattacharya S.S."/>
            <person name="Shirouzu T."/>
            <person name="Yoshinaga Y."/>
            <person name="Martin F.M."/>
            <person name="Grigoriev I.V."/>
            <person name="Hibbett D.S."/>
        </authorList>
    </citation>
    <scope>NUCLEOTIDE SEQUENCE [LARGE SCALE GENOMIC DNA]</scope>
    <source>
        <strain evidence="1 2">HHB12733</strain>
    </source>
</reference>
<accession>A0A165CKF6</accession>
<evidence type="ECO:0000313" key="1">
    <source>
        <dbReference type="EMBL" id="KZT50958.1"/>
    </source>
</evidence>
<keyword evidence="2" id="KW-1185">Reference proteome</keyword>